<reference evidence="5 6" key="1">
    <citation type="submission" date="2013-06" db="EMBL/GenBank/DDBJ databases">
        <authorList>
            <person name="Walk S."/>
            <person name="Aronoff D."/>
            <person name="Young V.Y."/>
            <person name="Marsh J."/>
            <person name="Harrison L."/>
            <person name="Daugherty S.C."/>
            <person name="Shefchek K.A."/>
            <person name="Hine E.E."/>
            <person name="Tallon L.J."/>
            <person name="Sadzewicz L.K."/>
            <person name="Rasko D.A."/>
        </authorList>
    </citation>
    <scope>NUCLEOTIDE SEQUENCE [LARGE SCALE GENOMIC DNA]</scope>
    <source>
        <strain evidence="5 6">ATCC 638</strain>
    </source>
</reference>
<evidence type="ECO:0000256" key="2">
    <source>
        <dbReference type="SAM" id="Phobius"/>
    </source>
</evidence>
<dbReference type="InterPro" id="IPR058636">
    <property type="entry name" value="Beta-barrel_YknX"/>
</dbReference>
<evidence type="ECO:0000313" key="5">
    <source>
        <dbReference type="EMBL" id="EQK44081.1"/>
    </source>
</evidence>
<dbReference type="Gene3D" id="2.40.30.170">
    <property type="match status" value="1"/>
</dbReference>
<dbReference type="InterPro" id="IPR058637">
    <property type="entry name" value="YknX-like_C"/>
</dbReference>
<keyword evidence="2" id="KW-0812">Transmembrane</keyword>
<feature type="domain" description="YknX-like C-terminal permuted SH3-like" evidence="3">
    <location>
        <begin position="278"/>
        <end position="343"/>
    </location>
</feature>
<dbReference type="Pfam" id="PF25989">
    <property type="entry name" value="YknX_C"/>
    <property type="match status" value="1"/>
</dbReference>
<feature type="coiled-coil region" evidence="1">
    <location>
        <begin position="102"/>
        <end position="152"/>
    </location>
</feature>
<feature type="transmembrane region" description="Helical" evidence="2">
    <location>
        <begin position="12"/>
        <end position="32"/>
    </location>
</feature>
<dbReference type="AlphaFoldDB" id="T4VTJ1"/>
<dbReference type="GO" id="GO:0015562">
    <property type="term" value="F:efflux transmembrane transporter activity"/>
    <property type="evidence" value="ECO:0007669"/>
    <property type="project" value="TreeGrafter"/>
</dbReference>
<dbReference type="PATRIC" id="fig|1233171.3.peg.512"/>
<feature type="domain" description="YknX-like beta-barrel" evidence="4">
    <location>
        <begin position="188"/>
        <end position="268"/>
    </location>
</feature>
<dbReference type="RefSeq" id="WP_021431897.1">
    <property type="nucleotide sequence ID" value="NZ_AVNC01000014.1"/>
</dbReference>
<proteinExistence type="predicted"/>
<keyword evidence="1" id="KW-0175">Coiled coil</keyword>
<dbReference type="PANTHER" id="PTHR30469">
    <property type="entry name" value="MULTIDRUG RESISTANCE PROTEIN MDTA"/>
    <property type="match status" value="1"/>
</dbReference>
<evidence type="ECO:0000259" key="4">
    <source>
        <dbReference type="Pfam" id="PF25990"/>
    </source>
</evidence>
<accession>T4VTJ1</accession>
<organism evidence="5 6">
    <name type="scientific">Paraclostridium bifermentans ATCC 638 = DSM 14991</name>
    <dbReference type="NCBI Taxonomy" id="1233171"/>
    <lineage>
        <taxon>Bacteria</taxon>
        <taxon>Bacillati</taxon>
        <taxon>Bacillota</taxon>
        <taxon>Clostridia</taxon>
        <taxon>Peptostreptococcales</taxon>
        <taxon>Peptostreptococcaceae</taxon>
        <taxon>Paraclostridium</taxon>
    </lineage>
</organism>
<dbReference type="PANTHER" id="PTHR30469:SF15">
    <property type="entry name" value="HLYD FAMILY OF SECRETION PROTEINS"/>
    <property type="match status" value="1"/>
</dbReference>
<comment type="caution">
    <text evidence="5">The sequence shown here is derived from an EMBL/GenBank/DDBJ whole genome shotgun (WGS) entry which is preliminary data.</text>
</comment>
<evidence type="ECO:0000256" key="1">
    <source>
        <dbReference type="SAM" id="Coils"/>
    </source>
</evidence>
<dbReference type="GO" id="GO:1990281">
    <property type="term" value="C:efflux pump complex"/>
    <property type="evidence" value="ECO:0007669"/>
    <property type="project" value="TreeGrafter"/>
</dbReference>
<name>T4VTJ1_PARBF</name>
<evidence type="ECO:0000259" key="3">
    <source>
        <dbReference type="Pfam" id="PF25989"/>
    </source>
</evidence>
<dbReference type="Proteomes" id="UP000015688">
    <property type="component" value="Unassembled WGS sequence"/>
</dbReference>
<dbReference type="Gene3D" id="2.40.420.20">
    <property type="match status" value="1"/>
</dbReference>
<sequence>MKRPILNKKQKIVLSIVTLVITIGGTVIAISYSNHLKEQKIMQSTVEMYDVSGKEKIFMNGKVVPTKSEKLFISPEHGKLDKIQVNNEQYVEKGTPIFTCKNQEQLKEIKSLESQISTKKRELTSLIDDESKERINLEIGEMNNNIKELKKTAYSTVYAPFNGKVYINDEISGEESSYVAIIESTEFYVKAQVNERDSYKIKVHQNAEVTTIANKEKYYGAISYISNRPYEGNDGEQSFGSDSNMTKYGLNIKLDNQKNLKSGLNAQIVVSYGTDDKKVPYGALEIDGNKSYVYKIVDNKAHKREVTVSSENGEFAFISKGLEENDVIIKSLIGKKIEDGQAVYIDRFGAIQ</sequence>
<keyword evidence="2" id="KW-1133">Transmembrane helix</keyword>
<dbReference type="Pfam" id="PF25990">
    <property type="entry name" value="Beta-barrel_YknX"/>
    <property type="match status" value="1"/>
</dbReference>
<dbReference type="GeneID" id="67474395"/>
<evidence type="ECO:0000313" key="6">
    <source>
        <dbReference type="Proteomes" id="UP000015688"/>
    </source>
</evidence>
<dbReference type="EMBL" id="AVNC01000014">
    <property type="protein sequence ID" value="EQK44081.1"/>
    <property type="molecule type" value="Genomic_DNA"/>
</dbReference>
<keyword evidence="2" id="KW-0472">Membrane</keyword>
<protein>
    <submittedName>
        <fullName evidence="5">HlyD secretion family protein</fullName>
    </submittedName>
</protein>
<gene>
    <name evidence="5" type="ORF">C672_0609</name>
</gene>